<dbReference type="Proteomes" id="UP001595583">
    <property type="component" value="Unassembled WGS sequence"/>
</dbReference>
<proteinExistence type="predicted"/>
<reference evidence="2" key="1">
    <citation type="journal article" date="2019" name="Int. J. Syst. Evol. Microbiol.">
        <title>The Global Catalogue of Microorganisms (GCM) 10K type strain sequencing project: providing services to taxonomists for standard genome sequencing and annotation.</title>
        <authorList>
            <consortium name="The Broad Institute Genomics Platform"/>
            <consortium name="The Broad Institute Genome Sequencing Center for Infectious Disease"/>
            <person name="Wu L."/>
            <person name="Ma J."/>
        </authorList>
    </citation>
    <scope>NUCLEOTIDE SEQUENCE [LARGE SCALE GENOMIC DNA]</scope>
    <source>
        <strain evidence="2">KCTC 52165</strain>
    </source>
</reference>
<evidence type="ECO:0000313" key="1">
    <source>
        <dbReference type="EMBL" id="MFC3206823.1"/>
    </source>
</evidence>
<dbReference type="RefSeq" id="WP_378220627.1">
    <property type="nucleotide sequence ID" value="NZ_JBHRTK010000012.1"/>
</dbReference>
<gene>
    <name evidence="1" type="ORF">ACFOHJ_11420</name>
</gene>
<evidence type="ECO:0000313" key="2">
    <source>
        <dbReference type="Proteomes" id="UP001595583"/>
    </source>
</evidence>
<keyword evidence="2" id="KW-1185">Reference proteome</keyword>
<sequence length="309" mass="34193">MTHDHKALMDALTRKAETDGLLSVEDIRSVAESLSAQSAQPQAGEALPKDTRRFKTLSTVDDDVASAPPANPAQVTDAQIEHMVQRFLSWRLPESFGPDAGIHFERVSNAGTPYEYKHEPVGTNLFDYTEAKAMVQHMLEGLPAIGAGGQAVAVKALEWEPGVVDWAKPLPGMKYVACSTTPAGAWAWWLDDAPETRAVFQSEVEAKAAAQADYERRILSQIVSQPHSADERVVATHRHKNRGTEYVLLGIGKIQSEDWFEVGTPVDRVDMREVAIYRSVDDGSLWVRPREEFEDGRFEVIAQEGRKNG</sequence>
<protein>
    <recommendedName>
        <fullName evidence="3">DUF1653 domain-containing protein</fullName>
    </recommendedName>
</protein>
<comment type="caution">
    <text evidence="1">The sequence shown here is derived from an EMBL/GenBank/DDBJ whole genome shotgun (WGS) entry which is preliminary data.</text>
</comment>
<evidence type="ECO:0008006" key="3">
    <source>
        <dbReference type="Google" id="ProtNLM"/>
    </source>
</evidence>
<name>A0ABV7K916_9HYPH</name>
<organism evidence="1 2">
    <name type="scientific">Aquamicrobium soli</name>
    <dbReference type="NCBI Taxonomy" id="1811518"/>
    <lineage>
        <taxon>Bacteria</taxon>
        <taxon>Pseudomonadati</taxon>
        <taxon>Pseudomonadota</taxon>
        <taxon>Alphaproteobacteria</taxon>
        <taxon>Hyphomicrobiales</taxon>
        <taxon>Phyllobacteriaceae</taxon>
        <taxon>Aquamicrobium</taxon>
    </lineage>
</organism>
<dbReference type="EMBL" id="JBHRTK010000012">
    <property type="protein sequence ID" value="MFC3206823.1"/>
    <property type="molecule type" value="Genomic_DNA"/>
</dbReference>
<accession>A0ABV7K916</accession>